<gene>
    <name evidence="1" type="ordered locus">Hmuk_1116</name>
</gene>
<dbReference type="AlphaFoldDB" id="C7P214"/>
<protein>
    <submittedName>
        <fullName evidence="1">Uncharacterized protein</fullName>
    </submittedName>
</protein>
<dbReference type="eggNOG" id="arCOG06349">
    <property type="taxonomic scope" value="Archaea"/>
</dbReference>
<dbReference type="GeneID" id="59369199"/>
<dbReference type="HOGENOM" id="CLU_2985595_0_0_2"/>
<evidence type="ECO:0000313" key="2">
    <source>
        <dbReference type="Proteomes" id="UP000001746"/>
    </source>
</evidence>
<dbReference type="KEGG" id="hmu:Hmuk_1116"/>
<proteinExistence type="predicted"/>
<organism evidence="1 2">
    <name type="scientific">Halomicrobium mukohataei (strain ATCC 700874 / DSM 12286 / JCM 9738 / NCIMB 13541)</name>
    <name type="common">Haloarcula mukohataei</name>
    <dbReference type="NCBI Taxonomy" id="485914"/>
    <lineage>
        <taxon>Archaea</taxon>
        <taxon>Methanobacteriati</taxon>
        <taxon>Methanobacteriota</taxon>
        <taxon>Stenosarchaea group</taxon>
        <taxon>Halobacteria</taxon>
        <taxon>Halobacteriales</taxon>
        <taxon>Haloarculaceae</taxon>
        <taxon>Halomicrobium</taxon>
    </lineage>
</organism>
<dbReference type="Proteomes" id="UP000001746">
    <property type="component" value="Chromosome"/>
</dbReference>
<dbReference type="EMBL" id="CP001688">
    <property type="protein sequence ID" value="ACV47243.1"/>
    <property type="molecule type" value="Genomic_DNA"/>
</dbReference>
<dbReference type="InterPro" id="IPR046645">
    <property type="entry name" value="DUF6757"/>
</dbReference>
<evidence type="ECO:0000313" key="1">
    <source>
        <dbReference type="EMBL" id="ACV47243.1"/>
    </source>
</evidence>
<reference evidence="1 2" key="1">
    <citation type="journal article" date="2009" name="Stand. Genomic Sci.">
        <title>Complete genome sequence of Halomicrobium mukohataei type strain (arg-2).</title>
        <authorList>
            <person name="Tindall B.J."/>
            <person name="Schneider S."/>
            <person name="Lapidus A."/>
            <person name="Copeland A."/>
            <person name="Glavina Del Rio T."/>
            <person name="Nolan M."/>
            <person name="Lucas S."/>
            <person name="Chen F."/>
            <person name="Tice H."/>
            <person name="Cheng J.F."/>
            <person name="Saunders E."/>
            <person name="Bruce D."/>
            <person name="Goodwin L."/>
            <person name="Pitluck S."/>
            <person name="Mikhailova N."/>
            <person name="Pati A."/>
            <person name="Ivanova N."/>
            <person name="Mavrommatis K."/>
            <person name="Chen A."/>
            <person name="Palaniappan K."/>
            <person name="Chain P."/>
            <person name="Land M."/>
            <person name="Hauser L."/>
            <person name="Chang Y.J."/>
            <person name="Jeffries C.D."/>
            <person name="Brettin T."/>
            <person name="Han C."/>
            <person name="Rohde M."/>
            <person name="Goker M."/>
            <person name="Bristow J."/>
            <person name="Eisen J.A."/>
            <person name="Markowitz V."/>
            <person name="Hugenholtz P."/>
            <person name="Klenk H.P."/>
            <person name="Kyrpides N.C."/>
            <person name="Detter J.C."/>
        </authorList>
    </citation>
    <scope>NUCLEOTIDE SEQUENCE [LARGE SCALE GENOMIC DNA]</scope>
    <source>
        <strain evidence="2">ATCC 700874 / DSM 12286 / JCM 9738 / NCIMB 13541</strain>
    </source>
</reference>
<name>C7P214_HALMD</name>
<dbReference type="Pfam" id="PF20542">
    <property type="entry name" value="DUF6757"/>
    <property type="match status" value="1"/>
</dbReference>
<keyword evidence="2" id="KW-1185">Reference proteome</keyword>
<dbReference type="STRING" id="485914.Hmuk_1116"/>
<dbReference type="RefSeq" id="WP_015762089.1">
    <property type="nucleotide sequence ID" value="NC_013202.1"/>
</dbReference>
<accession>C7P214</accession>
<sequence>MQCHYCESEADIAVEKDGISVGVCKTHFREQLEELEETEWLGDLDEELDIDRTE</sequence>